<comment type="function">
    <text evidence="14">Reversible hydration of carbon dioxide.</text>
</comment>
<feature type="domain" description="Alpha-carbonic anhydrase" evidence="15">
    <location>
        <begin position="366"/>
        <end position="619"/>
    </location>
</feature>
<dbReference type="GO" id="GO:0008270">
    <property type="term" value="F:zinc ion binding"/>
    <property type="evidence" value="ECO:0007669"/>
    <property type="project" value="UniProtKB-UniRule"/>
</dbReference>
<dbReference type="EC" id="4.2.1.1" evidence="4 14"/>
<comment type="similarity">
    <text evidence="3 14">Belongs to the alpha-carbonic anhydrase family.</text>
</comment>
<evidence type="ECO:0000256" key="7">
    <source>
        <dbReference type="ARBA" id="ARBA00022723"/>
    </source>
</evidence>
<dbReference type="GO" id="GO:0005737">
    <property type="term" value="C:cytoplasm"/>
    <property type="evidence" value="ECO:0007669"/>
    <property type="project" value="TreeGrafter"/>
</dbReference>
<dbReference type="InterPro" id="IPR036398">
    <property type="entry name" value="CA_dom_sf"/>
</dbReference>
<evidence type="ECO:0000256" key="6">
    <source>
        <dbReference type="ARBA" id="ARBA00022530"/>
    </source>
</evidence>
<name>A0A8B8DVQ2_CRAVI</name>
<feature type="domain" description="Alpha-carbonic anhydrase" evidence="15">
    <location>
        <begin position="47"/>
        <end position="300"/>
    </location>
</feature>
<dbReference type="PROSITE" id="PS51144">
    <property type="entry name" value="ALPHA_CA_2"/>
    <property type="match status" value="2"/>
</dbReference>
<dbReference type="Gene3D" id="3.10.200.10">
    <property type="entry name" value="Alpha carbonic anhydrase"/>
    <property type="match status" value="2"/>
</dbReference>
<keyword evidence="5" id="KW-0964">Secreted</keyword>
<keyword evidence="16" id="KW-1185">Reference proteome</keyword>
<dbReference type="AlphaFoldDB" id="A0A8B8DVQ2"/>
<keyword evidence="6" id="KW-0272">Extracellular matrix</keyword>
<dbReference type="OrthoDB" id="429145at2759"/>
<evidence type="ECO:0000256" key="1">
    <source>
        <dbReference type="ARBA" id="ARBA00001947"/>
    </source>
</evidence>
<keyword evidence="7 14" id="KW-0479">Metal-binding</keyword>
<sequence>MGLGTKTKKYTMVVNVKEQGTFGSIRKLIDQFQRNTVSEPVPAPVRMSWGYEKNNGPDVWCDSFPIAKGNRQSPIDIQTKTCQVDNQLCSKPFQVNYSTEKNVEVSNTGSSVKVQIKEVSELRGGPLEGTWRLEQFHLHWGSSNDHGSEHTIDGETYAAELHLVHWNSNKYSSFGEAADKPDGLAVIGFMVNVGKEHPGFKAITDVCSKIQEPGASVNLDKDFNPSCMLGKLDRYWTYLGSLTTPPLFESVTWTLCSDVIEISQAQMDALRSLKFNNGKCMVDNYRPPVPLCGRCVRASKTRLTRGVIMRKLGTCLFNAASRSLSHYHLQCQSKKLTSHHVFVFLRCVHQSSINQQRPPWNYDRLSNWGYDENNGPATWPENFPEGQGRQQSPIDIQTDRVQYDPSLANNPLRFSYGVCRGASVENTGRSLKININQKSEVTGGPLKDTYHFEQFHLHWGSKNDKGSEHTINGKLYAAEWHSVHWNLKYGNFLEAAYHPDGLSVVTYMVQVGAEHQEFKKLTNVCSRIINANSSVTLEEPFDTAKLLQSDISAYWTYPGSLTTPPLLESVTWIIFRDPVEISQEQMDALRKLKFPEGQCMVDNYRPPTPLHQRTVRASFRES</sequence>
<organism evidence="16 17">
    <name type="scientific">Crassostrea virginica</name>
    <name type="common">Eastern oyster</name>
    <dbReference type="NCBI Taxonomy" id="6565"/>
    <lineage>
        <taxon>Eukaryota</taxon>
        <taxon>Metazoa</taxon>
        <taxon>Spiralia</taxon>
        <taxon>Lophotrochozoa</taxon>
        <taxon>Mollusca</taxon>
        <taxon>Bivalvia</taxon>
        <taxon>Autobranchia</taxon>
        <taxon>Pteriomorphia</taxon>
        <taxon>Ostreida</taxon>
        <taxon>Ostreoidea</taxon>
        <taxon>Ostreidae</taxon>
        <taxon>Crassostrea</taxon>
    </lineage>
</organism>
<keyword evidence="9 14" id="KW-0862">Zinc</keyword>
<comment type="catalytic activity">
    <reaction evidence="13 14">
        <text>hydrogencarbonate + H(+) = CO2 + H2O</text>
        <dbReference type="Rhea" id="RHEA:10748"/>
        <dbReference type="ChEBI" id="CHEBI:15377"/>
        <dbReference type="ChEBI" id="CHEBI:15378"/>
        <dbReference type="ChEBI" id="CHEBI:16526"/>
        <dbReference type="ChEBI" id="CHEBI:17544"/>
        <dbReference type="EC" id="4.2.1.1"/>
    </reaction>
</comment>
<keyword evidence="11" id="KW-1015">Disulfide bond</keyword>
<dbReference type="GO" id="GO:0004089">
    <property type="term" value="F:carbonate dehydratase activity"/>
    <property type="evidence" value="ECO:0007669"/>
    <property type="project" value="UniProtKB-UniRule"/>
</dbReference>
<dbReference type="SUPFAM" id="SSF51069">
    <property type="entry name" value="Carbonic anhydrase"/>
    <property type="match status" value="2"/>
</dbReference>
<evidence type="ECO:0000256" key="12">
    <source>
        <dbReference type="ARBA" id="ARBA00023239"/>
    </source>
</evidence>
<keyword evidence="10" id="KW-0106">Calcium</keyword>
<evidence type="ECO:0000256" key="11">
    <source>
        <dbReference type="ARBA" id="ARBA00023157"/>
    </source>
</evidence>
<evidence type="ECO:0000256" key="10">
    <source>
        <dbReference type="ARBA" id="ARBA00022837"/>
    </source>
</evidence>
<dbReference type="InterPro" id="IPR001148">
    <property type="entry name" value="CA_dom"/>
</dbReference>
<evidence type="ECO:0000256" key="2">
    <source>
        <dbReference type="ARBA" id="ARBA00004498"/>
    </source>
</evidence>
<dbReference type="PROSITE" id="PS00162">
    <property type="entry name" value="ALPHA_CA_1"/>
    <property type="match status" value="1"/>
</dbReference>
<dbReference type="RefSeq" id="XP_022331723.1">
    <property type="nucleotide sequence ID" value="XM_022476015.1"/>
</dbReference>
<reference evidence="17" key="1">
    <citation type="submission" date="2025-08" db="UniProtKB">
        <authorList>
            <consortium name="RefSeq"/>
        </authorList>
    </citation>
    <scope>IDENTIFICATION</scope>
    <source>
        <tissue evidence="17">Whole sample</tissue>
    </source>
</reference>
<dbReference type="InterPro" id="IPR023561">
    <property type="entry name" value="Carbonic_anhydrase_a-class"/>
</dbReference>
<evidence type="ECO:0000313" key="17">
    <source>
        <dbReference type="RefSeq" id="XP_022331723.1"/>
    </source>
</evidence>
<evidence type="ECO:0000256" key="5">
    <source>
        <dbReference type="ARBA" id="ARBA00022525"/>
    </source>
</evidence>
<evidence type="ECO:0000256" key="4">
    <source>
        <dbReference type="ARBA" id="ARBA00012925"/>
    </source>
</evidence>
<evidence type="ECO:0000313" key="16">
    <source>
        <dbReference type="Proteomes" id="UP000694844"/>
    </source>
</evidence>
<evidence type="ECO:0000256" key="14">
    <source>
        <dbReference type="RuleBase" id="RU367011"/>
    </source>
</evidence>
<evidence type="ECO:0000256" key="8">
    <source>
        <dbReference type="ARBA" id="ARBA00022737"/>
    </source>
</evidence>
<dbReference type="SMART" id="SM01057">
    <property type="entry name" value="Carb_anhydrase"/>
    <property type="match status" value="2"/>
</dbReference>
<dbReference type="PANTHER" id="PTHR18952:SF141">
    <property type="entry name" value="CARBONIC ANHYDRASE"/>
    <property type="match status" value="1"/>
</dbReference>
<comment type="subcellular location">
    <subcellularLocation>
        <location evidence="2">Secreted</location>
        <location evidence="2">Extracellular space</location>
        <location evidence="2">Extracellular matrix</location>
    </subcellularLocation>
</comment>
<dbReference type="Pfam" id="PF00194">
    <property type="entry name" value="Carb_anhydrase"/>
    <property type="match status" value="2"/>
</dbReference>
<accession>A0A8B8DVQ2</accession>
<gene>
    <name evidence="17" type="primary">LOC111129561</name>
</gene>
<dbReference type="GeneID" id="111129561"/>
<dbReference type="Proteomes" id="UP000694844">
    <property type="component" value="Chromosome 4"/>
</dbReference>
<dbReference type="InterPro" id="IPR018338">
    <property type="entry name" value="Carbonic_anhydrase_a-class_CS"/>
</dbReference>
<dbReference type="PANTHER" id="PTHR18952">
    <property type="entry name" value="CARBONIC ANHYDRASE"/>
    <property type="match status" value="1"/>
</dbReference>
<comment type="cofactor">
    <cofactor evidence="1 14">
        <name>Zn(2+)</name>
        <dbReference type="ChEBI" id="CHEBI:29105"/>
    </cofactor>
</comment>
<proteinExistence type="inferred from homology"/>
<evidence type="ECO:0000256" key="9">
    <source>
        <dbReference type="ARBA" id="ARBA00022833"/>
    </source>
</evidence>
<evidence type="ECO:0000259" key="15">
    <source>
        <dbReference type="PROSITE" id="PS51144"/>
    </source>
</evidence>
<protein>
    <recommendedName>
        <fullName evidence="4 14">Carbonic anhydrase</fullName>
        <ecNumber evidence="4 14">4.2.1.1</ecNumber>
    </recommendedName>
</protein>
<keyword evidence="12 14" id="KW-0456">Lyase</keyword>
<dbReference type="KEGG" id="cvn:111129561"/>
<evidence type="ECO:0000256" key="13">
    <source>
        <dbReference type="ARBA" id="ARBA00048348"/>
    </source>
</evidence>
<keyword evidence="8" id="KW-0677">Repeat</keyword>
<evidence type="ECO:0000256" key="3">
    <source>
        <dbReference type="ARBA" id="ARBA00010718"/>
    </source>
</evidence>